<evidence type="ECO:0000313" key="5">
    <source>
        <dbReference type="Proteomes" id="UP000230292"/>
    </source>
</evidence>
<dbReference type="InterPro" id="IPR029026">
    <property type="entry name" value="tRNA_m1G_MTases_N"/>
</dbReference>
<dbReference type="PANTHER" id="PTHR46429:SF1">
    <property type="entry name" value="23S RRNA (GUANOSINE-2'-O-)-METHYLTRANSFERASE RLMB"/>
    <property type="match status" value="1"/>
</dbReference>
<keyword evidence="2 4" id="KW-0808">Transferase</keyword>
<dbReference type="SUPFAM" id="SSF75217">
    <property type="entry name" value="alpha/beta knot"/>
    <property type="match status" value="1"/>
</dbReference>
<dbReference type="GO" id="GO:0005829">
    <property type="term" value="C:cytosol"/>
    <property type="evidence" value="ECO:0007669"/>
    <property type="project" value="TreeGrafter"/>
</dbReference>
<comment type="caution">
    <text evidence="4">The sequence shown here is derived from an EMBL/GenBank/DDBJ whole genome shotgun (WGS) entry which is preliminary data.</text>
</comment>
<dbReference type="Pfam" id="PF00588">
    <property type="entry name" value="SpoU_methylase"/>
    <property type="match status" value="1"/>
</dbReference>
<accession>A0A2M7H547</accession>
<keyword evidence="1 4" id="KW-0489">Methyltransferase</keyword>
<dbReference type="EMBL" id="PFGC01000008">
    <property type="protein sequence ID" value="PIW37352.1"/>
    <property type="molecule type" value="Genomic_DNA"/>
</dbReference>
<organism evidence="4 5">
    <name type="scientific">Candidatus Kerfeldbacteria bacterium CG15_BIG_FIL_POST_REV_8_21_14_020_45_12</name>
    <dbReference type="NCBI Taxonomy" id="2014247"/>
    <lineage>
        <taxon>Bacteria</taxon>
        <taxon>Candidatus Kerfeldiibacteriota</taxon>
    </lineage>
</organism>
<dbReference type="AlphaFoldDB" id="A0A2M7H547"/>
<dbReference type="GO" id="GO:0008173">
    <property type="term" value="F:RNA methyltransferase activity"/>
    <property type="evidence" value="ECO:0007669"/>
    <property type="project" value="InterPro"/>
</dbReference>
<dbReference type="GO" id="GO:0032259">
    <property type="term" value="P:methylation"/>
    <property type="evidence" value="ECO:0007669"/>
    <property type="project" value="UniProtKB-KW"/>
</dbReference>
<evidence type="ECO:0000259" key="3">
    <source>
        <dbReference type="Pfam" id="PF00588"/>
    </source>
</evidence>
<dbReference type="InterPro" id="IPR001537">
    <property type="entry name" value="SpoU_MeTrfase"/>
</dbReference>
<evidence type="ECO:0000256" key="1">
    <source>
        <dbReference type="ARBA" id="ARBA00022603"/>
    </source>
</evidence>
<dbReference type="GO" id="GO:0006396">
    <property type="term" value="P:RNA processing"/>
    <property type="evidence" value="ECO:0007669"/>
    <property type="project" value="InterPro"/>
</dbReference>
<dbReference type="PANTHER" id="PTHR46429">
    <property type="entry name" value="23S RRNA (GUANOSINE-2'-O-)-METHYLTRANSFERASE RLMB"/>
    <property type="match status" value="1"/>
</dbReference>
<name>A0A2M7H547_9BACT</name>
<reference evidence="4 5" key="1">
    <citation type="submission" date="2017-09" db="EMBL/GenBank/DDBJ databases">
        <title>Depth-based differentiation of microbial function through sediment-hosted aquifers and enrichment of novel symbionts in the deep terrestrial subsurface.</title>
        <authorList>
            <person name="Probst A.J."/>
            <person name="Ladd B."/>
            <person name="Jarett J.K."/>
            <person name="Geller-Mcgrath D.E."/>
            <person name="Sieber C.M."/>
            <person name="Emerson J.B."/>
            <person name="Anantharaman K."/>
            <person name="Thomas B.C."/>
            <person name="Malmstrom R."/>
            <person name="Stieglmeier M."/>
            <person name="Klingl A."/>
            <person name="Woyke T."/>
            <person name="Ryan C.M."/>
            <person name="Banfield J.F."/>
        </authorList>
    </citation>
    <scope>NUCLEOTIDE SEQUENCE [LARGE SCALE GENOMIC DNA]</scope>
    <source>
        <strain evidence="4">CG15_BIG_FIL_POST_REV_8_21_14_020_45_12</strain>
    </source>
</reference>
<dbReference type="InterPro" id="IPR029028">
    <property type="entry name" value="Alpha/beta_knot_MTases"/>
</dbReference>
<gene>
    <name evidence="4" type="ORF">COW24_00580</name>
</gene>
<dbReference type="GO" id="GO:0003723">
    <property type="term" value="F:RNA binding"/>
    <property type="evidence" value="ECO:0007669"/>
    <property type="project" value="InterPro"/>
</dbReference>
<dbReference type="Gene3D" id="3.40.1280.10">
    <property type="match status" value="1"/>
</dbReference>
<dbReference type="InterPro" id="IPR004441">
    <property type="entry name" value="rRNA_MeTrfase_TrmH"/>
</dbReference>
<sequence length="152" mass="16695">MAQRQVAVVLPSIRSAHNTGSFFRTADAAGVSKIYLAGYTAPPPHPHVLKVSLGAEESVPWEYCADPIDLATKLCDEGYQSVGVELTDYSVDFRKANYSDKVALWFGNEIHGLSPELQQLMDMMVKIPMHGLKESLNVSVAGGVMIYHVTHY</sequence>
<feature type="domain" description="tRNA/rRNA methyltransferase SpoU type" evidence="3">
    <location>
        <begin position="6"/>
        <end position="147"/>
    </location>
</feature>
<evidence type="ECO:0000313" key="4">
    <source>
        <dbReference type="EMBL" id="PIW37352.1"/>
    </source>
</evidence>
<proteinExistence type="predicted"/>
<evidence type="ECO:0000256" key="2">
    <source>
        <dbReference type="ARBA" id="ARBA00022679"/>
    </source>
</evidence>
<dbReference type="Proteomes" id="UP000230292">
    <property type="component" value="Unassembled WGS sequence"/>
</dbReference>
<protein>
    <submittedName>
        <fullName evidence="4">RNA methyltransferase</fullName>
    </submittedName>
</protein>